<proteinExistence type="predicted"/>
<accession>A0A6C0BSE7</accession>
<dbReference type="EMBL" id="MN739241">
    <property type="protein sequence ID" value="QHS95126.1"/>
    <property type="molecule type" value="Genomic_DNA"/>
</dbReference>
<dbReference type="AlphaFoldDB" id="A0A6C0BSE7"/>
<name>A0A6C0BSE7_9ZZZZ</name>
<organism evidence="1">
    <name type="scientific">viral metagenome</name>
    <dbReference type="NCBI Taxonomy" id="1070528"/>
    <lineage>
        <taxon>unclassified sequences</taxon>
        <taxon>metagenomes</taxon>
        <taxon>organismal metagenomes</taxon>
    </lineage>
</organism>
<sequence length="49" mass="5620">MGFLINGHFWIIGVNGKKKGVNGNFRVILGNFWVIQKNVQKFLPKISNF</sequence>
<reference evidence="1" key="1">
    <citation type="journal article" date="2020" name="Nature">
        <title>Giant virus diversity and host interactions through global metagenomics.</title>
        <authorList>
            <person name="Schulz F."/>
            <person name="Roux S."/>
            <person name="Paez-Espino D."/>
            <person name="Jungbluth S."/>
            <person name="Walsh D.A."/>
            <person name="Denef V.J."/>
            <person name="McMahon K.D."/>
            <person name="Konstantinidis K.T."/>
            <person name="Eloe-Fadrosh E.A."/>
            <person name="Kyrpides N.C."/>
            <person name="Woyke T."/>
        </authorList>
    </citation>
    <scope>NUCLEOTIDE SEQUENCE</scope>
    <source>
        <strain evidence="1">GVMAG-M-3300018428-16</strain>
    </source>
</reference>
<protein>
    <submittedName>
        <fullName evidence="1">Uncharacterized protein</fullName>
    </submittedName>
</protein>
<evidence type="ECO:0000313" key="1">
    <source>
        <dbReference type="EMBL" id="QHS95126.1"/>
    </source>
</evidence>